<evidence type="ECO:0000313" key="1">
    <source>
        <dbReference type="EMBL" id="JAT09062.1"/>
    </source>
</evidence>
<dbReference type="GO" id="GO:0031122">
    <property type="term" value="P:cytoplasmic microtubule organization"/>
    <property type="evidence" value="ECO:0007669"/>
    <property type="project" value="TreeGrafter"/>
</dbReference>
<dbReference type="InterPro" id="IPR036322">
    <property type="entry name" value="WD40_repeat_dom_sf"/>
</dbReference>
<dbReference type="EMBL" id="GEBQ01030915">
    <property type="protein sequence ID" value="JAT09062.1"/>
    <property type="molecule type" value="Transcribed_RNA"/>
</dbReference>
<dbReference type="GO" id="GO:0000922">
    <property type="term" value="C:spindle pole"/>
    <property type="evidence" value="ECO:0007669"/>
    <property type="project" value="TreeGrafter"/>
</dbReference>
<dbReference type="InterPro" id="IPR015943">
    <property type="entry name" value="WD40/YVTN_repeat-like_dom_sf"/>
</dbReference>
<dbReference type="SUPFAM" id="SSF50978">
    <property type="entry name" value="WD40 repeat-like"/>
    <property type="match status" value="1"/>
</dbReference>
<organism evidence="1">
    <name type="scientific">Graphocephala atropunctata</name>
    <dbReference type="NCBI Taxonomy" id="36148"/>
    <lineage>
        <taxon>Eukaryota</taxon>
        <taxon>Metazoa</taxon>
        <taxon>Ecdysozoa</taxon>
        <taxon>Arthropoda</taxon>
        <taxon>Hexapoda</taxon>
        <taxon>Insecta</taxon>
        <taxon>Pterygota</taxon>
        <taxon>Neoptera</taxon>
        <taxon>Paraneoptera</taxon>
        <taxon>Hemiptera</taxon>
        <taxon>Auchenorrhyncha</taxon>
        <taxon>Membracoidea</taxon>
        <taxon>Cicadellidae</taxon>
        <taxon>Cicadellinae</taxon>
        <taxon>Cicadellini</taxon>
        <taxon>Graphocephala</taxon>
    </lineage>
</organism>
<gene>
    <name evidence="1" type="ORF">g.5194</name>
</gene>
<proteinExistence type="predicted"/>
<dbReference type="Gene3D" id="2.130.10.10">
    <property type="entry name" value="YVTN repeat-like/Quinoprotein amine dehydrogenase"/>
    <property type="match status" value="1"/>
</dbReference>
<sequence>IYKFSSDNSDEIKKESMMKCVLEGPQLAVSDTELVLSTNTTSPWLVMDIRSGQVVAREHPGLNDSPATTCGETVSPVYVESRLVAFCHQSTGRVQLHDRRDPKLLNCIDVSVNEDSLWSFTSLHECSEQSSGTDTPVCLGMVSNNGTLNVYDSRNWTTPCVSESLDLTSPLSSPPQLRFKPSDQSWVSVSGIDAKVYVYQLTAQPELVFVHKGHRYVEGFRQQTITTSHSWFPTIDNLIISSAENGTIQAWQFEDTRESKS</sequence>
<dbReference type="GO" id="GO:0005829">
    <property type="term" value="C:cytosol"/>
    <property type="evidence" value="ECO:0007669"/>
    <property type="project" value="TreeGrafter"/>
</dbReference>
<dbReference type="InterPro" id="IPR042795">
    <property type="entry name" value="Wdr73"/>
</dbReference>
<dbReference type="PANTHER" id="PTHR46947:SF1">
    <property type="entry name" value="WD REPEAT-CONTAINING PROTEIN 73"/>
    <property type="match status" value="1"/>
</dbReference>
<name>A0A1B6KC85_9HEMI</name>
<accession>A0A1B6KC85</accession>
<dbReference type="PANTHER" id="PTHR46947">
    <property type="entry name" value="WD REPEAT-CONTAINING PROTEIN 73"/>
    <property type="match status" value="1"/>
</dbReference>
<dbReference type="AlphaFoldDB" id="A0A1B6KC85"/>
<evidence type="ECO:0008006" key="2">
    <source>
        <dbReference type="Google" id="ProtNLM"/>
    </source>
</evidence>
<protein>
    <recommendedName>
        <fullName evidence="2">WD repeat-containing protein 73</fullName>
    </recommendedName>
</protein>
<feature type="non-terminal residue" evidence="1">
    <location>
        <position position="1"/>
    </location>
</feature>
<reference evidence="1" key="1">
    <citation type="submission" date="2015-11" db="EMBL/GenBank/DDBJ databases">
        <title>De novo transcriptome assembly of four potential Pierce s Disease insect vectors from Arizona vineyards.</title>
        <authorList>
            <person name="Tassone E.E."/>
        </authorList>
    </citation>
    <scope>NUCLEOTIDE SEQUENCE</scope>
</reference>